<organism evidence="1 2">
    <name type="scientific">Artemisia annua</name>
    <name type="common">Sweet wormwood</name>
    <dbReference type="NCBI Taxonomy" id="35608"/>
    <lineage>
        <taxon>Eukaryota</taxon>
        <taxon>Viridiplantae</taxon>
        <taxon>Streptophyta</taxon>
        <taxon>Embryophyta</taxon>
        <taxon>Tracheophyta</taxon>
        <taxon>Spermatophyta</taxon>
        <taxon>Magnoliopsida</taxon>
        <taxon>eudicotyledons</taxon>
        <taxon>Gunneridae</taxon>
        <taxon>Pentapetalae</taxon>
        <taxon>asterids</taxon>
        <taxon>campanulids</taxon>
        <taxon>Asterales</taxon>
        <taxon>Asteraceae</taxon>
        <taxon>Asteroideae</taxon>
        <taxon>Anthemideae</taxon>
        <taxon>Artemisiinae</taxon>
        <taxon>Artemisia</taxon>
    </lineage>
</organism>
<protein>
    <submittedName>
        <fullName evidence="1">Uncharacterized protein</fullName>
    </submittedName>
</protein>
<reference evidence="1 2" key="1">
    <citation type="journal article" date="2018" name="Mol. Plant">
        <title>The genome of Artemisia annua provides insight into the evolution of Asteraceae family and artemisinin biosynthesis.</title>
        <authorList>
            <person name="Shen Q."/>
            <person name="Zhang L."/>
            <person name="Liao Z."/>
            <person name="Wang S."/>
            <person name="Yan T."/>
            <person name="Shi P."/>
            <person name="Liu M."/>
            <person name="Fu X."/>
            <person name="Pan Q."/>
            <person name="Wang Y."/>
            <person name="Lv Z."/>
            <person name="Lu X."/>
            <person name="Zhang F."/>
            <person name="Jiang W."/>
            <person name="Ma Y."/>
            <person name="Chen M."/>
            <person name="Hao X."/>
            <person name="Li L."/>
            <person name="Tang Y."/>
            <person name="Lv G."/>
            <person name="Zhou Y."/>
            <person name="Sun X."/>
            <person name="Brodelius P.E."/>
            <person name="Rose J.K.C."/>
            <person name="Tang K."/>
        </authorList>
    </citation>
    <scope>NUCLEOTIDE SEQUENCE [LARGE SCALE GENOMIC DNA]</scope>
    <source>
        <strain evidence="2">cv. Huhao1</strain>
        <tissue evidence="1">Leaf</tissue>
    </source>
</reference>
<proteinExistence type="predicted"/>
<dbReference type="Proteomes" id="UP000245207">
    <property type="component" value="Unassembled WGS sequence"/>
</dbReference>
<dbReference type="EMBL" id="PKPP01007603">
    <property type="protein sequence ID" value="PWA52944.1"/>
    <property type="molecule type" value="Genomic_DNA"/>
</dbReference>
<comment type="caution">
    <text evidence="1">The sequence shown here is derived from an EMBL/GenBank/DDBJ whole genome shotgun (WGS) entry which is preliminary data.</text>
</comment>
<evidence type="ECO:0000313" key="2">
    <source>
        <dbReference type="Proteomes" id="UP000245207"/>
    </source>
</evidence>
<dbReference type="AlphaFoldDB" id="A0A2U1LVE5"/>
<name>A0A2U1LVE5_ARTAN</name>
<accession>A0A2U1LVE5</accession>
<gene>
    <name evidence="1" type="ORF">CTI12_AA450390</name>
</gene>
<sequence>MDNMNSTYTPSSSKITMTPEAIKKLVNNIVSVVLEGTTIVYPRRETGIPGQPTLKLQKEGLTLPSPITKGLGKELYLMEITKSENSLKEKPSTPPTTISPMLKTAIINI</sequence>
<keyword evidence="2" id="KW-1185">Reference proteome</keyword>
<evidence type="ECO:0000313" key="1">
    <source>
        <dbReference type="EMBL" id="PWA52944.1"/>
    </source>
</evidence>